<sequence>MLTPKEYKNRLIDKEINRLMQIYGAVCIEGPKWCGKTWTSMNHAADAIFLGDPEGNFRNKQMAEINPTFVLNGEKPQLIDEWQVVPSIWDAVRYAVDKTPAKGQYILTGSSTPMMKGELHGGSGRIGRIKMNTMSLFETGDSSGAISLTELFEGKPVMTMTGEVELDDLIRYVIRGGWPGLQSLQLEDAQKISIDYLNNIPDDMERMDGKKRDYKKVMALLRALGRAESNMTSKRSLMRDIEEYQEDRNETINMTYNTVNDYIDCFNRLFIIEDQPAFENKLRSSVKSLKKPKRHFVDPSLAAAIIGATPQMLMQDLNTFGYLFEALCIHDLKIYAECNGAKIYHYHDEKEREADAIIQLSDGRWGMFEIKVGFNQIEEAARELIDLKETFDNETGSKPEFLCVICGMSNAAFRRPDGVYVVPITALRN</sequence>
<evidence type="ECO:0000259" key="2">
    <source>
        <dbReference type="Pfam" id="PF13635"/>
    </source>
</evidence>
<dbReference type="GO" id="GO:0005524">
    <property type="term" value="F:ATP binding"/>
    <property type="evidence" value="ECO:0007669"/>
    <property type="project" value="UniProtKB-KW"/>
</dbReference>
<dbReference type="InterPro" id="IPR025420">
    <property type="entry name" value="DUF4143"/>
</dbReference>
<protein>
    <submittedName>
        <fullName evidence="3">ATP-binding protein</fullName>
    </submittedName>
</protein>
<keyword evidence="3" id="KW-0547">Nucleotide-binding</keyword>
<keyword evidence="3" id="KW-0067">ATP-binding</keyword>
<dbReference type="Pfam" id="PF13635">
    <property type="entry name" value="DUF4143"/>
    <property type="match status" value="1"/>
</dbReference>
<comment type="caution">
    <text evidence="3">The sequence shown here is derived from an EMBL/GenBank/DDBJ whole genome shotgun (WGS) entry which is preliminary data.</text>
</comment>
<evidence type="ECO:0000259" key="1">
    <source>
        <dbReference type="Pfam" id="PF13173"/>
    </source>
</evidence>
<proteinExistence type="predicted"/>
<reference evidence="3 4" key="1">
    <citation type="submission" date="2020-10" db="EMBL/GenBank/DDBJ databases">
        <title>ChiBAC.</title>
        <authorList>
            <person name="Zenner C."/>
            <person name="Hitch T.C.A."/>
            <person name="Clavel T."/>
        </authorList>
    </citation>
    <scope>NUCLEOTIDE SEQUENCE [LARGE SCALE GENOMIC DNA]</scope>
    <source>
        <strain evidence="3 4">DSM 108706</strain>
    </source>
</reference>
<feature type="domain" description="AAA" evidence="1">
    <location>
        <begin position="25"/>
        <end position="138"/>
    </location>
</feature>
<dbReference type="PANTHER" id="PTHR43566:SF2">
    <property type="entry name" value="DUF4143 DOMAIN-CONTAINING PROTEIN"/>
    <property type="match status" value="1"/>
</dbReference>
<dbReference type="RefSeq" id="WP_226384387.1">
    <property type="nucleotide sequence ID" value="NZ_JADCKA010000001.1"/>
</dbReference>
<organism evidence="3 4">
    <name type="scientific">Gallibacter intestinalis</name>
    <dbReference type="NCBI Taxonomy" id="2779356"/>
    <lineage>
        <taxon>Bacteria</taxon>
        <taxon>Bacillati</taxon>
        <taxon>Bacillota</taxon>
        <taxon>Clostridia</taxon>
        <taxon>Eubacteriales</taxon>
        <taxon>Eubacteriaceae</taxon>
        <taxon>Gallibacter</taxon>
    </lineage>
</organism>
<dbReference type="PANTHER" id="PTHR43566">
    <property type="entry name" value="CONSERVED PROTEIN"/>
    <property type="match status" value="1"/>
</dbReference>
<name>A0ABR9QV22_9FIRM</name>
<evidence type="ECO:0000313" key="3">
    <source>
        <dbReference type="EMBL" id="MBE5034716.1"/>
    </source>
</evidence>
<keyword evidence="4" id="KW-1185">Reference proteome</keyword>
<evidence type="ECO:0000313" key="4">
    <source>
        <dbReference type="Proteomes" id="UP001516588"/>
    </source>
</evidence>
<gene>
    <name evidence="3" type="ORF">INF20_00230</name>
</gene>
<dbReference type="Pfam" id="PF13173">
    <property type="entry name" value="AAA_14"/>
    <property type="match status" value="1"/>
</dbReference>
<dbReference type="EMBL" id="JADCKA010000001">
    <property type="protein sequence ID" value="MBE5034716.1"/>
    <property type="molecule type" value="Genomic_DNA"/>
</dbReference>
<dbReference type="Proteomes" id="UP001516588">
    <property type="component" value="Unassembled WGS sequence"/>
</dbReference>
<dbReference type="InterPro" id="IPR041682">
    <property type="entry name" value="AAA_14"/>
</dbReference>
<accession>A0ABR9QV22</accession>
<feature type="domain" description="DUF4143" evidence="2">
    <location>
        <begin position="203"/>
        <end position="372"/>
    </location>
</feature>